<dbReference type="GO" id="GO:0005085">
    <property type="term" value="F:guanyl-nucleotide exchange factor activity"/>
    <property type="evidence" value="ECO:0007669"/>
    <property type="project" value="InterPro"/>
</dbReference>
<dbReference type="AlphaFoldDB" id="A0A0C2HFV9"/>
<dbReference type="OrthoDB" id="660555at2759"/>
<sequence length="168" mass="19810">MTVNDNKLSVDEFSSLKIVVPDRDISVARVFLNYSELFTVNVIFWRRAIQPLLDCSRQSRKPFDPVILLNGFEDISEWSKCYIPFNLGHDDSHTYVQKKQKDNEMFREFVQWAESQESMRRQKLCDTLTSPMQRLTRYSLLLKVCCERAYTVAVLSNSTDDRERLIIQ</sequence>
<dbReference type="GO" id="GO:0007266">
    <property type="term" value="P:Rho protein signal transduction"/>
    <property type="evidence" value="ECO:0007669"/>
    <property type="project" value="TreeGrafter"/>
</dbReference>
<keyword evidence="3" id="KW-1185">Reference proteome</keyword>
<proteinExistence type="predicted"/>
<dbReference type="Proteomes" id="UP000054047">
    <property type="component" value="Unassembled WGS sequence"/>
</dbReference>
<dbReference type="GO" id="GO:0005886">
    <property type="term" value="C:plasma membrane"/>
    <property type="evidence" value="ECO:0007669"/>
    <property type="project" value="TreeGrafter"/>
</dbReference>
<evidence type="ECO:0000259" key="1">
    <source>
        <dbReference type="PROSITE" id="PS50010"/>
    </source>
</evidence>
<dbReference type="GO" id="GO:0030139">
    <property type="term" value="C:endocytic vesicle"/>
    <property type="evidence" value="ECO:0007669"/>
    <property type="project" value="TreeGrafter"/>
</dbReference>
<dbReference type="Pfam" id="PF00621">
    <property type="entry name" value="RhoGEF"/>
    <property type="match status" value="1"/>
</dbReference>
<dbReference type="InterPro" id="IPR040181">
    <property type="entry name" value="PKHG5/7"/>
</dbReference>
<dbReference type="GO" id="GO:0030424">
    <property type="term" value="C:axon"/>
    <property type="evidence" value="ECO:0007669"/>
    <property type="project" value="TreeGrafter"/>
</dbReference>
<organism evidence="2 3">
    <name type="scientific">Ancylostoma duodenale</name>
    <dbReference type="NCBI Taxonomy" id="51022"/>
    <lineage>
        <taxon>Eukaryota</taxon>
        <taxon>Metazoa</taxon>
        <taxon>Ecdysozoa</taxon>
        <taxon>Nematoda</taxon>
        <taxon>Chromadorea</taxon>
        <taxon>Rhabditida</taxon>
        <taxon>Rhabditina</taxon>
        <taxon>Rhabditomorpha</taxon>
        <taxon>Strongyloidea</taxon>
        <taxon>Ancylostomatidae</taxon>
        <taxon>Ancylostomatinae</taxon>
        <taxon>Ancylostoma</taxon>
    </lineage>
</organism>
<dbReference type="PANTHER" id="PTHR13217">
    <property type="entry name" value="PLECKSTRIN HOMOLOGY DOMAIN-CONTAINING FAMILY G MEMBER 7"/>
    <property type="match status" value="1"/>
</dbReference>
<gene>
    <name evidence="2" type="ORF">ANCDUO_01186</name>
</gene>
<dbReference type="Gene3D" id="1.20.900.10">
    <property type="entry name" value="Dbl homology (DH) domain"/>
    <property type="match status" value="1"/>
</dbReference>
<dbReference type="GO" id="GO:0043542">
    <property type="term" value="P:endothelial cell migration"/>
    <property type="evidence" value="ECO:0007669"/>
    <property type="project" value="TreeGrafter"/>
</dbReference>
<feature type="domain" description="DH" evidence="1">
    <location>
        <begin position="1"/>
        <end position="143"/>
    </location>
</feature>
<name>A0A0C2HFV9_9BILA</name>
<dbReference type="EMBL" id="KN726368">
    <property type="protein sequence ID" value="KIH68476.1"/>
    <property type="molecule type" value="Genomic_DNA"/>
</dbReference>
<dbReference type="PANTHER" id="PTHR13217:SF11">
    <property type="entry name" value="PLECKSTRIN HOMOLOGY DOMAIN-CONTAINING FAMILY G MEMBER 5"/>
    <property type="match status" value="1"/>
</dbReference>
<reference evidence="2 3" key="1">
    <citation type="submission" date="2013-12" db="EMBL/GenBank/DDBJ databases">
        <title>Draft genome of the parsitic nematode Ancylostoma duodenale.</title>
        <authorList>
            <person name="Mitreva M."/>
        </authorList>
    </citation>
    <scope>NUCLEOTIDE SEQUENCE [LARGE SCALE GENOMIC DNA]</scope>
    <source>
        <strain evidence="2 3">Zhejiang</strain>
    </source>
</reference>
<dbReference type="InterPro" id="IPR000219">
    <property type="entry name" value="DH_dom"/>
</dbReference>
<feature type="non-terminal residue" evidence="2">
    <location>
        <position position="168"/>
    </location>
</feature>
<accession>A0A0C2HFV9</accession>
<evidence type="ECO:0000313" key="2">
    <source>
        <dbReference type="EMBL" id="KIH68476.1"/>
    </source>
</evidence>
<dbReference type="PROSITE" id="PS50010">
    <property type="entry name" value="DH_2"/>
    <property type="match status" value="1"/>
</dbReference>
<protein>
    <recommendedName>
        <fullName evidence="1">DH domain-containing protein</fullName>
    </recommendedName>
</protein>
<dbReference type="SUPFAM" id="SSF48065">
    <property type="entry name" value="DBL homology domain (DH-domain)"/>
    <property type="match status" value="1"/>
</dbReference>
<dbReference type="InterPro" id="IPR035899">
    <property type="entry name" value="DBL_dom_sf"/>
</dbReference>
<dbReference type="SMART" id="SM00325">
    <property type="entry name" value="RhoGEF"/>
    <property type="match status" value="1"/>
</dbReference>
<evidence type="ECO:0000313" key="3">
    <source>
        <dbReference type="Proteomes" id="UP000054047"/>
    </source>
</evidence>